<proteinExistence type="predicted"/>
<name>A0AAV6VDZ2_9ARAC</name>
<evidence type="ECO:0000256" key="1">
    <source>
        <dbReference type="SAM" id="MobiDB-lite"/>
    </source>
</evidence>
<evidence type="ECO:0000313" key="2">
    <source>
        <dbReference type="EMBL" id="KAG8194203.1"/>
    </source>
</evidence>
<dbReference type="EMBL" id="JAFNEN010000106">
    <property type="protein sequence ID" value="KAG8194203.1"/>
    <property type="molecule type" value="Genomic_DNA"/>
</dbReference>
<keyword evidence="3" id="KW-1185">Reference proteome</keyword>
<comment type="caution">
    <text evidence="2">The sequence shown here is derived from an EMBL/GenBank/DDBJ whole genome shotgun (WGS) entry which is preliminary data.</text>
</comment>
<feature type="compositionally biased region" description="Polar residues" evidence="1">
    <location>
        <begin position="1"/>
        <end position="20"/>
    </location>
</feature>
<feature type="compositionally biased region" description="Basic and acidic residues" evidence="1">
    <location>
        <begin position="83"/>
        <end position="100"/>
    </location>
</feature>
<sequence>MKLSKTTVTPRQTNCQSRTPPQEEKNERNRGHTPTKGTTPVPSPFGFHVQFLRVAFEREDRSQCSQMKMFKKTTDTSYIPFPETDKTGRKDKIRDFDGHKTDGFRVDPRIVRVRTTHPLPHTPGSDLSPGHPTLDEDGTQTRLCAIV</sequence>
<gene>
    <name evidence="2" type="ORF">JTE90_024535</name>
</gene>
<feature type="compositionally biased region" description="Basic and acidic residues" evidence="1">
    <location>
        <begin position="21"/>
        <end position="30"/>
    </location>
</feature>
<dbReference type="Proteomes" id="UP000827092">
    <property type="component" value="Unassembled WGS sequence"/>
</dbReference>
<feature type="region of interest" description="Disordered" evidence="1">
    <location>
        <begin position="1"/>
        <end position="45"/>
    </location>
</feature>
<reference evidence="2 3" key="1">
    <citation type="journal article" date="2022" name="Nat. Ecol. Evol.">
        <title>A masculinizing supergene underlies an exaggerated male reproductive morph in a spider.</title>
        <authorList>
            <person name="Hendrickx F."/>
            <person name="De Corte Z."/>
            <person name="Sonet G."/>
            <person name="Van Belleghem S.M."/>
            <person name="Kostlbacher S."/>
            <person name="Vangestel C."/>
        </authorList>
    </citation>
    <scope>NUCLEOTIDE SEQUENCE [LARGE SCALE GENOMIC DNA]</scope>
    <source>
        <strain evidence="2">W744_W776</strain>
    </source>
</reference>
<evidence type="ECO:0000313" key="3">
    <source>
        <dbReference type="Proteomes" id="UP000827092"/>
    </source>
</evidence>
<accession>A0AAV6VDZ2</accession>
<dbReference type="AlphaFoldDB" id="A0AAV6VDZ2"/>
<organism evidence="2 3">
    <name type="scientific">Oedothorax gibbosus</name>
    <dbReference type="NCBI Taxonomy" id="931172"/>
    <lineage>
        <taxon>Eukaryota</taxon>
        <taxon>Metazoa</taxon>
        <taxon>Ecdysozoa</taxon>
        <taxon>Arthropoda</taxon>
        <taxon>Chelicerata</taxon>
        <taxon>Arachnida</taxon>
        <taxon>Araneae</taxon>
        <taxon>Araneomorphae</taxon>
        <taxon>Entelegynae</taxon>
        <taxon>Araneoidea</taxon>
        <taxon>Linyphiidae</taxon>
        <taxon>Erigoninae</taxon>
        <taxon>Oedothorax</taxon>
    </lineage>
</organism>
<feature type="region of interest" description="Disordered" evidence="1">
    <location>
        <begin position="77"/>
        <end position="100"/>
    </location>
</feature>
<protein>
    <submittedName>
        <fullName evidence="2">Uncharacterized protein</fullName>
    </submittedName>
</protein>
<feature type="region of interest" description="Disordered" evidence="1">
    <location>
        <begin position="116"/>
        <end position="138"/>
    </location>
</feature>